<evidence type="ECO:0000313" key="2">
    <source>
        <dbReference type="Proteomes" id="UP000887565"/>
    </source>
</evidence>
<evidence type="ECO:0000313" key="3">
    <source>
        <dbReference type="WBParaSite" id="nRc.2.0.1.t07041-RA"/>
    </source>
</evidence>
<accession>A0A915HYX4</accession>
<reference evidence="3" key="1">
    <citation type="submission" date="2022-11" db="UniProtKB">
        <authorList>
            <consortium name="WormBaseParasite"/>
        </authorList>
    </citation>
    <scope>IDENTIFICATION</scope>
</reference>
<proteinExistence type="predicted"/>
<protein>
    <submittedName>
        <fullName evidence="3">Uncharacterized protein</fullName>
    </submittedName>
</protein>
<feature type="region of interest" description="Disordered" evidence="1">
    <location>
        <begin position="1"/>
        <end position="26"/>
    </location>
</feature>
<name>A0A915HYX4_ROMCU</name>
<dbReference type="WBParaSite" id="nRc.2.0.1.t07041-RA">
    <property type="protein sequence ID" value="nRc.2.0.1.t07041-RA"/>
    <property type="gene ID" value="nRc.2.0.1.g07041"/>
</dbReference>
<dbReference type="Proteomes" id="UP000887565">
    <property type="component" value="Unplaced"/>
</dbReference>
<feature type="compositionally biased region" description="Polar residues" evidence="1">
    <location>
        <begin position="11"/>
        <end position="20"/>
    </location>
</feature>
<sequence>MCSKNVHKTIDGQNLRQKNVQKPRGINDGAQNFVQVEWSIIAQDTVHAGGMWEMCHVLKKNSLAVVQIT</sequence>
<evidence type="ECO:0000256" key="1">
    <source>
        <dbReference type="SAM" id="MobiDB-lite"/>
    </source>
</evidence>
<keyword evidence="2" id="KW-1185">Reference proteome</keyword>
<organism evidence="2 3">
    <name type="scientific">Romanomermis culicivorax</name>
    <name type="common">Nematode worm</name>
    <dbReference type="NCBI Taxonomy" id="13658"/>
    <lineage>
        <taxon>Eukaryota</taxon>
        <taxon>Metazoa</taxon>
        <taxon>Ecdysozoa</taxon>
        <taxon>Nematoda</taxon>
        <taxon>Enoplea</taxon>
        <taxon>Dorylaimia</taxon>
        <taxon>Mermithida</taxon>
        <taxon>Mermithoidea</taxon>
        <taxon>Mermithidae</taxon>
        <taxon>Romanomermis</taxon>
    </lineage>
</organism>
<dbReference type="AlphaFoldDB" id="A0A915HYX4"/>